<protein>
    <submittedName>
        <fullName evidence="1">DUF503 family protein</fullName>
    </submittedName>
</protein>
<dbReference type="InterPro" id="IPR007546">
    <property type="entry name" value="DUF503"/>
</dbReference>
<dbReference type="PANTHER" id="PTHR36441:SF1">
    <property type="entry name" value="DUF503 DOMAIN-CONTAINING PROTEIN"/>
    <property type="match status" value="1"/>
</dbReference>
<sequence>MILVADVECLIYGAQSLKQKRSVLKSIITKIQNDYNIAISEMDYQDLWQRTKLSLVTISCNKVQSERVVNQALSLIDSYPEIERTTTKYEWL</sequence>
<comment type="caution">
    <text evidence="1">The sequence shown here is derived from an EMBL/GenBank/DDBJ whole genome shotgun (WGS) entry which is preliminary data.</text>
</comment>
<dbReference type="Proteomes" id="UP001235343">
    <property type="component" value="Unassembled WGS sequence"/>
</dbReference>
<reference evidence="1 2" key="1">
    <citation type="submission" date="2023-06" db="EMBL/GenBank/DDBJ databases">
        <title>Aquibacillus rhizosphaerae LR5S19.</title>
        <authorList>
            <person name="Sun J.-Q."/>
        </authorList>
    </citation>
    <scope>NUCLEOTIDE SEQUENCE [LARGE SCALE GENOMIC DNA]</scope>
    <source>
        <strain evidence="1 2">LR5S19</strain>
    </source>
</reference>
<dbReference type="Gene3D" id="3.30.70.1120">
    <property type="entry name" value="TT1725-like"/>
    <property type="match status" value="1"/>
</dbReference>
<dbReference type="Pfam" id="PF04456">
    <property type="entry name" value="DUF503"/>
    <property type="match status" value="1"/>
</dbReference>
<keyword evidence="2" id="KW-1185">Reference proteome</keyword>
<dbReference type="RefSeq" id="WP_285931104.1">
    <property type="nucleotide sequence ID" value="NZ_JASTZU010000021.1"/>
</dbReference>
<evidence type="ECO:0000313" key="1">
    <source>
        <dbReference type="EMBL" id="MDL4840106.1"/>
    </source>
</evidence>
<dbReference type="EMBL" id="JASTZU010000021">
    <property type="protein sequence ID" value="MDL4840106.1"/>
    <property type="molecule type" value="Genomic_DNA"/>
</dbReference>
<organism evidence="1 2">
    <name type="scientific">Aquibacillus rhizosphaerae</name>
    <dbReference type="NCBI Taxonomy" id="3051431"/>
    <lineage>
        <taxon>Bacteria</taxon>
        <taxon>Bacillati</taxon>
        <taxon>Bacillota</taxon>
        <taxon>Bacilli</taxon>
        <taxon>Bacillales</taxon>
        <taxon>Bacillaceae</taxon>
        <taxon>Aquibacillus</taxon>
    </lineage>
</organism>
<proteinExistence type="predicted"/>
<dbReference type="SUPFAM" id="SSF103007">
    <property type="entry name" value="Hypothetical protein TT1725"/>
    <property type="match status" value="1"/>
</dbReference>
<dbReference type="PANTHER" id="PTHR36441">
    <property type="entry name" value="HYPOTHETICAL CYTOSOLIC PROTEIN"/>
    <property type="match status" value="1"/>
</dbReference>
<name>A0ABT7L2L8_9BACI</name>
<accession>A0ABT7L2L8</accession>
<gene>
    <name evidence="1" type="ORF">QQS35_06495</name>
</gene>
<dbReference type="InterPro" id="IPR036746">
    <property type="entry name" value="TT1725-like_sf"/>
</dbReference>
<evidence type="ECO:0000313" key="2">
    <source>
        <dbReference type="Proteomes" id="UP001235343"/>
    </source>
</evidence>